<name>A0AAE1VR83_9SOLA</name>
<dbReference type="InterPro" id="IPR032675">
    <property type="entry name" value="LRR_dom_sf"/>
</dbReference>
<organism evidence="1 2">
    <name type="scientific">Anisodus tanguticus</name>
    <dbReference type="NCBI Taxonomy" id="243964"/>
    <lineage>
        <taxon>Eukaryota</taxon>
        <taxon>Viridiplantae</taxon>
        <taxon>Streptophyta</taxon>
        <taxon>Embryophyta</taxon>
        <taxon>Tracheophyta</taxon>
        <taxon>Spermatophyta</taxon>
        <taxon>Magnoliopsida</taxon>
        <taxon>eudicotyledons</taxon>
        <taxon>Gunneridae</taxon>
        <taxon>Pentapetalae</taxon>
        <taxon>asterids</taxon>
        <taxon>lamiids</taxon>
        <taxon>Solanales</taxon>
        <taxon>Solanaceae</taxon>
        <taxon>Solanoideae</taxon>
        <taxon>Hyoscyameae</taxon>
        <taxon>Anisodus</taxon>
    </lineage>
</organism>
<sequence>MELLKPPSFRFGLLRQNFCPWNKARRWFYKFDILGFRKCCGPSAEAMKSLSGLMKLVKLEFERCPLIHGGLVHLEDLDKLVVLNLEGSDVTASCLDYLTGLTSLVSLNVSNSRITDDGLQYLKLLKNLHSLYLEFCGATACEIKKLQVTALQILRDTALINDILDISL</sequence>
<protein>
    <submittedName>
        <fullName evidence="1">Uncharacterized protein</fullName>
    </submittedName>
</protein>
<dbReference type="EMBL" id="JAVYJV010000006">
    <property type="protein sequence ID" value="KAK4369250.1"/>
    <property type="molecule type" value="Genomic_DNA"/>
</dbReference>
<accession>A0AAE1VR83</accession>
<keyword evidence="2" id="KW-1185">Reference proteome</keyword>
<dbReference type="Gene3D" id="3.80.10.10">
    <property type="entry name" value="Ribonuclease Inhibitor"/>
    <property type="match status" value="1"/>
</dbReference>
<gene>
    <name evidence="1" type="ORF">RND71_013042</name>
</gene>
<dbReference type="Proteomes" id="UP001291623">
    <property type="component" value="Unassembled WGS sequence"/>
</dbReference>
<evidence type="ECO:0000313" key="1">
    <source>
        <dbReference type="EMBL" id="KAK4369250.1"/>
    </source>
</evidence>
<reference evidence="1" key="1">
    <citation type="submission" date="2023-12" db="EMBL/GenBank/DDBJ databases">
        <title>Genome assembly of Anisodus tanguticus.</title>
        <authorList>
            <person name="Wang Y.-J."/>
        </authorList>
    </citation>
    <scope>NUCLEOTIDE SEQUENCE</scope>
    <source>
        <strain evidence="1">KB-2021</strain>
        <tissue evidence="1">Leaf</tissue>
    </source>
</reference>
<proteinExistence type="predicted"/>
<dbReference type="SUPFAM" id="SSF52047">
    <property type="entry name" value="RNI-like"/>
    <property type="match status" value="1"/>
</dbReference>
<evidence type="ECO:0000313" key="2">
    <source>
        <dbReference type="Proteomes" id="UP001291623"/>
    </source>
</evidence>
<dbReference type="AlphaFoldDB" id="A0AAE1VR83"/>
<comment type="caution">
    <text evidence="1">The sequence shown here is derived from an EMBL/GenBank/DDBJ whole genome shotgun (WGS) entry which is preliminary data.</text>
</comment>